<proteinExistence type="inferred from homology"/>
<dbReference type="InterPro" id="IPR051420">
    <property type="entry name" value="Ser_Thr_Kinases_DiverseReg"/>
</dbReference>
<dbReference type="Gene3D" id="3.80.10.10">
    <property type="entry name" value="Ribonuclease Inhibitor"/>
    <property type="match status" value="1"/>
</dbReference>
<evidence type="ECO:0000256" key="8">
    <source>
        <dbReference type="ARBA" id="ARBA00022737"/>
    </source>
</evidence>
<evidence type="ECO:0000313" key="18">
    <source>
        <dbReference type="EMBL" id="WOG94330.1"/>
    </source>
</evidence>
<dbReference type="SUPFAM" id="SSF52058">
    <property type="entry name" value="L domain-like"/>
    <property type="match status" value="1"/>
</dbReference>
<dbReference type="GO" id="GO:0016020">
    <property type="term" value="C:membrane"/>
    <property type="evidence" value="ECO:0007669"/>
    <property type="project" value="UniProtKB-SubCell"/>
</dbReference>
<dbReference type="SUPFAM" id="SSF56112">
    <property type="entry name" value="Protein kinase-like (PK-like)"/>
    <property type="match status" value="1"/>
</dbReference>
<evidence type="ECO:0000256" key="3">
    <source>
        <dbReference type="ARBA" id="ARBA00012513"/>
    </source>
</evidence>
<keyword evidence="10" id="KW-0418">Kinase</keyword>
<evidence type="ECO:0000313" key="19">
    <source>
        <dbReference type="Proteomes" id="UP000077755"/>
    </source>
</evidence>
<comment type="catalytic activity">
    <reaction evidence="15">
        <text>L-threonyl-[protein] + ATP = O-phospho-L-threonyl-[protein] + ADP + H(+)</text>
        <dbReference type="Rhea" id="RHEA:46608"/>
        <dbReference type="Rhea" id="RHEA-COMP:11060"/>
        <dbReference type="Rhea" id="RHEA-COMP:11605"/>
        <dbReference type="ChEBI" id="CHEBI:15378"/>
        <dbReference type="ChEBI" id="CHEBI:30013"/>
        <dbReference type="ChEBI" id="CHEBI:30616"/>
        <dbReference type="ChEBI" id="CHEBI:61977"/>
        <dbReference type="ChEBI" id="CHEBI:456216"/>
        <dbReference type="EC" id="2.7.11.1"/>
    </reaction>
</comment>
<evidence type="ECO:0000256" key="2">
    <source>
        <dbReference type="ARBA" id="ARBA00009592"/>
    </source>
</evidence>
<reference evidence="18" key="1">
    <citation type="journal article" date="2016" name="Nat. Genet.">
        <title>A high-quality carrot genome assembly provides new insights into carotenoid accumulation and asterid genome evolution.</title>
        <authorList>
            <person name="Iorizzo M."/>
            <person name="Ellison S."/>
            <person name="Senalik D."/>
            <person name="Zeng P."/>
            <person name="Satapoomin P."/>
            <person name="Huang J."/>
            <person name="Bowman M."/>
            <person name="Iovene M."/>
            <person name="Sanseverino W."/>
            <person name="Cavagnaro P."/>
            <person name="Yildiz M."/>
            <person name="Macko-Podgorni A."/>
            <person name="Moranska E."/>
            <person name="Grzebelus E."/>
            <person name="Grzebelus D."/>
            <person name="Ashrafi H."/>
            <person name="Zheng Z."/>
            <person name="Cheng S."/>
            <person name="Spooner D."/>
            <person name="Van Deynze A."/>
            <person name="Simon P."/>
        </authorList>
    </citation>
    <scope>NUCLEOTIDE SEQUENCE</scope>
    <source>
        <tissue evidence="18">Leaf</tissue>
    </source>
</reference>
<dbReference type="InterPro" id="IPR032675">
    <property type="entry name" value="LRR_dom_sf"/>
</dbReference>
<comment type="similarity">
    <text evidence="2">Belongs to the RLP family.</text>
</comment>
<keyword evidence="19" id="KW-1185">Reference proteome</keyword>
<evidence type="ECO:0000256" key="14">
    <source>
        <dbReference type="ARBA" id="ARBA00023180"/>
    </source>
</evidence>
<keyword evidence="12" id="KW-1133">Transmembrane helix</keyword>
<dbReference type="InterPro" id="IPR011009">
    <property type="entry name" value="Kinase-like_dom_sf"/>
</dbReference>
<keyword evidence="13" id="KW-0472">Membrane</keyword>
<name>A0AAF0WUG5_DAUCS</name>
<evidence type="ECO:0000256" key="6">
    <source>
        <dbReference type="ARBA" id="ARBA00022679"/>
    </source>
</evidence>
<dbReference type="GO" id="GO:0004674">
    <property type="term" value="F:protein serine/threonine kinase activity"/>
    <property type="evidence" value="ECO:0007669"/>
    <property type="project" value="UniProtKB-KW"/>
</dbReference>
<dbReference type="InterPro" id="IPR000719">
    <property type="entry name" value="Prot_kinase_dom"/>
</dbReference>
<keyword evidence="9" id="KW-0547">Nucleotide-binding</keyword>
<dbReference type="GO" id="GO:0005524">
    <property type="term" value="F:ATP binding"/>
    <property type="evidence" value="ECO:0007669"/>
    <property type="project" value="UniProtKB-KW"/>
</dbReference>
<protein>
    <recommendedName>
        <fullName evidence="3">non-specific serine/threonine protein kinase</fullName>
        <ecNumber evidence="3">2.7.11.1</ecNumber>
    </recommendedName>
</protein>
<evidence type="ECO:0000259" key="17">
    <source>
        <dbReference type="PROSITE" id="PS50011"/>
    </source>
</evidence>
<evidence type="ECO:0000256" key="12">
    <source>
        <dbReference type="ARBA" id="ARBA00022989"/>
    </source>
</evidence>
<gene>
    <name evidence="18" type="ORF">DCAR_0313623</name>
</gene>
<dbReference type="Gene3D" id="1.10.510.10">
    <property type="entry name" value="Transferase(Phosphotransferase) domain 1"/>
    <property type="match status" value="2"/>
</dbReference>
<keyword evidence="5" id="KW-0433">Leucine-rich repeat</keyword>
<evidence type="ECO:0000256" key="11">
    <source>
        <dbReference type="ARBA" id="ARBA00022840"/>
    </source>
</evidence>
<evidence type="ECO:0000256" key="5">
    <source>
        <dbReference type="ARBA" id="ARBA00022614"/>
    </source>
</evidence>
<dbReference type="EC" id="2.7.11.1" evidence="3"/>
<dbReference type="PANTHER" id="PTHR48005:SF44">
    <property type="entry name" value="MDIS1-INTERACTING RECEPTOR LIKE KINASE 2-LIKE ISOFORM X1"/>
    <property type="match status" value="1"/>
</dbReference>
<keyword evidence="8" id="KW-0677">Repeat</keyword>
<dbReference type="EMBL" id="CP093345">
    <property type="protein sequence ID" value="WOG94330.1"/>
    <property type="molecule type" value="Genomic_DNA"/>
</dbReference>
<sequence length="398" mass="43507">MSQNKISGAIPAELGNLKNLQILQLESNELTGQIPNEMGNLIQLLKFNLSRNHLTGDIPKSLGKLSKLNYFDLSSNKLKGSIPKDLGNCESLLSLNLSQNSFSEVIPSELGTIPSNLAKQKVLQNLNLSHNQLSGKISSSLSTGMISLDTIDLSYNNLSGPIPLFPHTVEKVFNGNPLLCGDAKGLSPCPDLSFKSSKSKVRHRNIIKLHGFCSIDNYLYLAYEFVERGSLSKLLYSPEAASALNWDTRVKITELEPRLSDFGTARLLSTDSSNLTKPAGSYGYMAPELSFCMLMTTKSDVYSFGVVGLEVMMGRHPAELLSTTLATDQDLIMKDITLDNRLPPPKDKIAEEVKVVLNALLACTLYAPGSRPTMRFVAQQLTRTQTCGALSVQLHDKA</sequence>
<dbReference type="PROSITE" id="PS50011">
    <property type="entry name" value="PROTEIN_KINASE_DOM"/>
    <property type="match status" value="1"/>
</dbReference>
<evidence type="ECO:0000256" key="13">
    <source>
        <dbReference type="ARBA" id="ARBA00023136"/>
    </source>
</evidence>
<dbReference type="InterPro" id="IPR001611">
    <property type="entry name" value="Leu-rich_rpt"/>
</dbReference>
<evidence type="ECO:0000256" key="10">
    <source>
        <dbReference type="ARBA" id="ARBA00022777"/>
    </source>
</evidence>
<evidence type="ECO:0000256" key="1">
    <source>
        <dbReference type="ARBA" id="ARBA00004167"/>
    </source>
</evidence>
<evidence type="ECO:0000256" key="7">
    <source>
        <dbReference type="ARBA" id="ARBA00022692"/>
    </source>
</evidence>
<keyword evidence="6" id="KW-0808">Transferase</keyword>
<evidence type="ECO:0000256" key="16">
    <source>
        <dbReference type="ARBA" id="ARBA00048679"/>
    </source>
</evidence>
<dbReference type="AlphaFoldDB" id="A0AAF0WUG5"/>
<evidence type="ECO:0000256" key="4">
    <source>
        <dbReference type="ARBA" id="ARBA00022527"/>
    </source>
</evidence>
<comment type="catalytic activity">
    <reaction evidence="16">
        <text>L-seryl-[protein] + ATP = O-phospho-L-seryl-[protein] + ADP + H(+)</text>
        <dbReference type="Rhea" id="RHEA:17989"/>
        <dbReference type="Rhea" id="RHEA-COMP:9863"/>
        <dbReference type="Rhea" id="RHEA-COMP:11604"/>
        <dbReference type="ChEBI" id="CHEBI:15378"/>
        <dbReference type="ChEBI" id="CHEBI:29999"/>
        <dbReference type="ChEBI" id="CHEBI:30616"/>
        <dbReference type="ChEBI" id="CHEBI:83421"/>
        <dbReference type="ChEBI" id="CHEBI:456216"/>
        <dbReference type="EC" id="2.7.11.1"/>
    </reaction>
</comment>
<feature type="domain" description="Protein kinase" evidence="17">
    <location>
        <begin position="1"/>
        <end position="383"/>
    </location>
</feature>
<dbReference type="Proteomes" id="UP000077755">
    <property type="component" value="Chromosome 3"/>
</dbReference>
<evidence type="ECO:0000256" key="9">
    <source>
        <dbReference type="ARBA" id="ARBA00022741"/>
    </source>
</evidence>
<dbReference type="PANTHER" id="PTHR48005">
    <property type="entry name" value="LEUCINE RICH REPEAT KINASE 2"/>
    <property type="match status" value="1"/>
</dbReference>
<keyword evidence="11" id="KW-0067">ATP-binding</keyword>
<evidence type="ECO:0000256" key="15">
    <source>
        <dbReference type="ARBA" id="ARBA00047899"/>
    </source>
</evidence>
<reference evidence="18" key="2">
    <citation type="submission" date="2022-03" db="EMBL/GenBank/DDBJ databases">
        <title>Draft title - Genomic analysis of global carrot germplasm unveils the trajectory of domestication and the origin of high carotenoid orange carrot.</title>
        <authorList>
            <person name="Iorizzo M."/>
            <person name="Ellison S."/>
            <person name="Senalik D."/>
            <person name="Macko-Podgorni A."/>
            <person name="Grzebelus D."/>
            <person name="Bostan H."/>
            <person name="Rolling W."/>
            <person name="Curaba J."/>
            <person name="Simon P."/>
        </authorList>
    </citation>
    <scope>NUCLEOTIDE SEQUENCE</scope>
    <source>
        <tissue evidence="18">Leaf</tissue>
    </source>
</reference>
<accession>A0AAF0WUG5</accession>
<organism evidence="18 19">
    <name type="scientific">Daucus carota subsp. sativus</name>
    <name type="common">Carrot</name>
    <dbReference type="NCBI Taxonomy" id="79200"/>
    <lineage>
        <taxon>Eukaryota</taxon>
        <taxon>Viridiplantae</taxon>
        <taxon>Streptophyta</taxon>
        <taxon>Embryophyta</taxon>
        <taxon>Tracheophyta</taxon>
        <taxon>Spermatophyta</taxon>
        <taxon>Magnoliopsida</taxon>
        <taxon>eudicotyledons</taxon>
        <taxon>Gunneridae</taxon>
        <taxon>Pentapetalae</taxon>
        <taxon>asterids</taxon>
        <taxon>campanulids</taxon>
        <taxon>Apiales</taxon>
        <taxon>Apiaceae</taxon>
        <taxon>Apioideae</taxon>
        <taxon>Scandiceae</taxon>
        <taxon>Daucinae</taxon>
        <taxon>Daucus</taxon>
        <taxon>Daucus sect. Daucus</taxon>
    </lineage>
</organism>
<keyword evidence="14" id="KW-0325">Glycoprotein</keyword>
<dbReference type="Pfam" id="PF00069">
    <property type="entry name" value="Pkinase"/>
    <property type="match status" value="1"/>
</dbReference>
<dbReference type="Pfam" id="PF13855">
    <property type="entry name" value="LRR_8"/>
    <property type="match status" value="1"/>
</dbReference>
<keyword evidence="4" id="KW-0723">Serine/threonine-protein kinase</keyword>
<comment type="subcellular location">
    <subcellularLocation>
        <location evidence="1">Membrane</location>
        <topology evidence="1">Single-pass membrane protein</topology>
    </subcellularLocation>
</comment>
<dbReference type="FunFam" id="3.80.10.10:FF:000111">
    <property type="entry name" value="LRR receptor-like serine/threonine-protein kinase ERECTA"/>
    <property type="match status" value="1"/>
</dbReference>
<dbReference type="Pfam" id="PF00560">
    <property type="entry name" value="LRR_1"/>
    <property type="match status" value="3"/>
</dbReference>
<keyword evidence="7" id="KW-0812">Transmembrane</keyword>